<feature type="transmembrane region" description="Helical" evidence="4">
    <location>
        <begin position="186"/>
        <end position="207"/>
    </location>
</feature>
<dbReference type="PROSITE" id="PS50111">
    <property type="entry name" value="CHEMOTAXIS_TRANSDUC_2"/>
    <property type="match status" value="1"/>
</dbReference>
<dbReference type="Gene3D" id="1.10.287.950">
    <property type="entry name" value="Methyl-accepting chemotaxis protein"/>
    <property type="match status" value="1"/>
</dbReference>
<sequence length="562" mass="61009">MKNLRIKTKLLMQTTFLLLGLTALGVISLVFMYRMNERNTAINDDWLPSVVTAEELDTLTSNFRIREYGHIIAWEPEIMALREEQMADLLLEIDSKFAEYDQLGSSDEEKQLLTSARLAWDDYLQLHNTVVELSRRGEMEQAMVIARADSQNRFDEATEIFEELVEYSKTNAQNASHESTLLYSRAWMLLISIIVLLITAGFLLSLATVKAILTPVNELDNVAARIADGNLNEVITYNSKDELGSLAVNFNKTVTRLKDYVNYIKEISAVLNQIADGDLAFKLTYDYAGEFMKVKEALEHISGSLNGIIGQINRASDQVACGAEQVATGAQSLSQGTSEQAGSIEGLAVFVGDISGQIRGNASNAEQASEKARKVGNQMYASNQQMQRMIAAMDEISSSSREIVNIIETIESIALQTNILALNASVEAARAGVSGKGFTVIANEVRNLAGETADASQNTSALIENSMKAVKNGAAIASETAAAMMEAVNGAVEVAETVDLISKASLKQAEATSQITVGIEQITAVIQSNSATAEECAAASEELSDQAILLNGLVEQFRLKES</sequence>
<dbReference type="RefSeq" id="WP_110323998.1">
    <property type="nucleotide sequence ID" value="NZ_QJKD01000009.1"/>
</dbReference>
<dbReference type="Pfam" id="PF00672">
    <property type="entry name" value="HAMP"/>
    <property type="match status" value="1"/>
</dbReference>
<dbReference type="GeneID" id="86062680"/>
<dbReference type="InterPro" id="IPR024478">
    <property type="entry name" value="HlyB_4HB_MCP"/>
</dbReference>
<dbReference type="PANTHER" id="PTHR43531">
    <property type="entry name" value="PROTEIN ICFG"/>
    <property type="match status" value="1"/>
</dbReference>
<dbReference type="AlphaFoldDB" id="A0A2V3Y3Y0"/>
<dbReference type="CDD" id="cd06225">
    <property type="entry name" value="HAMP"/>
    <property type="match status" value="1"/>
</dbReference>
<dbReference type="InterPro" id="IPR003660">
    <property type="entry name" value="HAMP_dom"/>
</dbReference>
<evidence type="ECO:0000259" key="6">
    <source>
        <dbReference type="PROSITE" id="PS50885"/>
    </source>
</evidence>
<dbReference type="GO" id="GO:0004888">
    <property type="term" value="F:transmembrane signaling receptor activity"/>
    <property type="evidence" value="ECO:0007669"/>
    <property type="project" value="InterPro"/>
</dbReference>
<reference evidence="7 8" key="1">
    <citation type="submission" date="2018-05" db="EMBL/GenBank/DDBJ databases">
        <title>Genomic Encyclopedia of Type Strains, Phase IV (KMG-IV): sequencing the most valuable type-strain genomes for metagenomic binning, comparative biology and taxonomic classification.</title>
        <authorList>
            <person name="Goeker M."/>
        </authorList>
    </citation>
    <scope>NUCLEOTIDE SEQUENCE [LARGE SCALE GENOMIC DNA]</scope>
    <source>
        <strain evidence="7 8">DSM 24995</strain>
    </source>
</reference>
<feature type="transmembrane region" description="Helical" evidence="4">
    <location>
        <begin position="12"/>
        <end position="33"/>
    </location>
</feature>
<evidence type="ECO:0000256" key="2">
    <source>
        <dbReference type="ARBA" id="ARBA00029447"/>
    </source>
</evidence>
<dbReference type="SUPFAM" id="SSF158472">
    <property type="entry name" value="HAMP domain-like"/>
    <property type="match status" value="1"/>
</dbReference>
<gene>
    <name evidence="7" type="ORF">DFR60_10944</name>
</gene>
<keyword evidence="8" id="KW-1185">Reference proteome</keyword>
<keyword evidence="3" id="KW-0807">Transducer</keyword>
<dbReference type="SUPFAM" id="SSF58104">
    <property type="entry name" value="Methyl-accepting chemotaxis protein (MCP) signaling domain"/>
    <property type="match status" value="1"/>
</dbReference>
<dbReference type="InterPro" id="IPR047347">
    <property type="entry name" value="YvaQ-like_sensor"/>
</dbReference>
<evidence type="ECO:0000256" key="4">
    <source>
        <dbReference type="SAM" id="Phobius"/>
    </source>
</evidence>
<evidence type="ECO:0000256" key="1">
    <source>
        <dbReference type="ARBA" id="ARBA00022500"/>
    </source>
</evidence>
<dbReference type="SMART" id="SM00304">
    <property type="entry name" value="HAMP"/>
    <property type="match status" value="2"/>
</dbReference>
<organism evidence="7 8">
    <name type="scientific">Hungatella effluvii</name>
    <dbReference type="NCBI Taxonomy" id="1096246"/>
    <lineage>
        <taxon>Bacteria</taxon>
        <taxon>Bacillati</taxon>
        <taxon>Bacillota</taxon>
        <taxon>Clostridia</taxon>
        <taxon>Lachnospirales</taxon>
        <taxon>Lachnospiraceae</taxon>
        <taxon>Hungatella</taxon>
    </lineage>
</organism>
<evidence type="ECO:0000313" key="7">
    <source>
        <dbReference type="EMBL" id="PXX51642.1"/>
    </source>
</evidence>
<dbReference type="Pfam" id="PF00015">
    <property type="entry name" value="MCPsignal"/>
    <property type="match status" value="1"/>
</dbReference>
<evidence type="ECO:0000313" key="8">
    <source>
        <dbReference type="Proteomes" id="UP000248057"/>
    </source>
</evidence>
<keyword evidence="4" id="KW-0812">Transmembrane</keyword>
<dbReference type="InterPro" id="IPR004090">
    <property type="entry name" value="Chemotax_Me-accpt_rcpt"/>
</dbReference>
<dbReference type="Gene3D" id="6.10.340.10">
    <property type="match status" value="1"/>
</dbReference>
<dbReference type="PROSITE" id="PS50885">
    <property type="entry name" value="HAMP"/>
    <property type="match status" value="1"/>
</dbReference>
<keyword evidence="4" id="KW-1133">Transmembrane helix</keyword>
<comment type="caution">
    <text evidence="7">The sequence shown here is derived from an EMBL/GenBank/DDBJ whole genome shotgun (WGS) entry which is preliminary data.</text>
</comment>
<dbReference type="GO" id="GO:0006935">
    <property type="term" value="P:chemotaxis"/>
    <property type="evidence" value="ECO:0007669"/>
    <property type="project" value="UniProtKB-KW"/>
</dbReference>
<feature type="domain" description="HAMP" evidence="6">
    <location>
        <begin position="210"/>
        <end position="262"/>
    </location>
</feature>
<dbReference type="SMART" id="SM00283">
    <property type="entry name" value="MA"/>
    <property type="match status" value="1"/>
</dbReference>
<keyword evidence="4" id="KW-0472">Membrane</keyword>
<dbReference type="PANTHER" id="PTHR43531:SF11">
    <property type="entry name" value="METHYL-ACCEPTING CHEMOTAXIS PROTEIN 3"/>
    <property type="match status" value="1"/>
</dbReference>
<dbReference type="EMBL" id="QJKD01000009">
    <property type="protein sequence ID" value="PXX51642.1"/>
    <property type="molecule type" value="Genomic_DNA"/>
</dbReference>
<keyword evidence="1" id="KW-0145">Chemotaxis</keyword>
<dbReference type="InterPro" id="IPR051310">
    <property type="entry name" value="MCP_chemotaxis"/>
</dbReference>
<proteinExistence type="inferred from homology"/>
<dbReference type="PRINTS" id="PR00260">
    <property type="entry name" value="CHEMTRNSDUCR"/>
</dbReference>
<evidence type="ECO:0000256" key="3">
    <source>
        <dbReference type="PROSITE-ProRule" id="PRU00284"/>
    </source>
</evidence>
<dbReference type="CDD" id="cd19411">
    <property type="entry name" value="MCP2201-like_sensor"/>
    <property type="match status" value="1"/>
</dbReference>
<comment type="similarity">
    <text evidence="2">Belongs to the methyl-accepting chemotaxis (MCP) protein family.</text>
</comment>
<dbReference type="GO" id="GO:0007165">
    <property type="term" value="P:signal transduction"/>
    <property type="evidence" value="ECO:0007669"/>
    <property type="project" value="UniProtKB-KW"/>
</dbReference>
<dbReference type="Proteomes" id="UP000248057">
    <property type="component" value="Unassembled WGS sequence"/>
</dbReference>
<evidence type="ECO:0000259" key="5">
    <source>
        <dbReference type="PROSITE" id="PS50111"/>
    </source>
</evidence>
<dbReference type="GO" id="GO:0005886">
    <property type="term" value="C:plasma membrane"/>
    <property type="evidence" value="ECO:0007669"/>
    <property type="project" value="TreeGrafter"/>
</dbReference>
<feature type="domain" description="Methyl-accepting transducer" evidence="5">
    <location>
        <begin position="315"/>
        <end position="544"/>
    </location>
</feature>
<accession>A0A2V3Y3Y0</accession>
<protein>
    <submittedName>
        <fullName evidence="7">Methyl-accepting chemotaxis sensory transducer</fullName>
    </submittedName>
</protein>
<dbReference type="InterPro" id="IPR004089">
    <property type="entry name" value="MCPsignal_dom"/>
</dbReference>
<dbReference type="Pfam" id="PF12729">
    <property type="entry name" value="4HB_MCP_1"/>
    <property type="match status" value="1"/>
</dbReference>
<name>A0A2V3Y3Y0_9FIRM</name>